<evidence type="ECO:0000256" key="1">
    <source>
        <dbReference type="SAM" id="MobiDB-lite"/>
    </source>
</evidence>
<dbReference type="RefSeq" id="WP_218473836.1">
    <property type="nucleotide sequence ID" value="NZ_BAABJN010000005.1"/>
</dbReference>
<dbReference type="Pfam" id="PF00934">
    <property type="entry name" value="PE"/>
    <property type="match status" value="1"/>
</dbReference>
<evidence type="ECO:0000313" key="4">
    <source>
        <dbReference type="Proteomes" id="UP000694257"/>
    </source>
</evidence>
<reference evidence="3 4" key="1">
    <citation type="submission" date="2021-07" db="EMBL/GenBank/DDBJ databases">
        <title>Whole Genome Sequence of Nocardia Iowensis.</title>
        <authorList>
            <person name="Lamm A."/>
            <person name="Collins-Fairclough A.M."/>
            <person name="Bunk B."/>
            <person name="Sproer C."/>
        </authorList>
    </citation>
    <scope>NUCLEOTIDE SEQUENCE [LARGE SCALE GENOMIC DNA]</scope>
    <source>
        <strain evidence="3 4">NRRL 5646</strain>
    </source>
</reference>
<feature type="region of interest" description="Disordered" evidence="1">
    <location>
        <begin position="92"/>
        <end position="111"/>
    </location>
</feature>
<proteinExistence type="predicted"/>
<sequence length="111" mass="11464">MASTGAEFNGVRFDPAATRDAAMRLDGLAERLENELRAGEVSLKIAPAGADEVSQRAAQTMNEVAASYAESAAAGALELRKLAATFRSQARQFDRAEGDNADSFGGGAGVA</sequence>
<dbReference type="Proteomes" id="UP000694257">
    <property type="component" value="Chromosome"/>
</dbReference>
<name>A0ABX8RU31_NOCIO</name>
<dbReference type="InterPro" id="IPR000084">
    <property type="entry name" value="PE-PGRS_N"/>
</dbReference>
<organism evidence="3 4">
    <name type="scientific">Nocardia iowensis</name>
    <dbReference type="NCBI Taxonomy" id="204891"/>
    <lineage>
        <taxon>Bacteria</taxon>
        <taxon>Bacillati</taxon>
        <taxon>Actinomycetota</taxon>
        <taxon>Actinomycetes</taxon>
        <taxon>Mycobacteriales</taxon>
        <taxon>Nocardiaceae</taxon>
        <taxon>Nocardia</taxon>
    </lineage>
</organism>
<evidence type="ECO:0000313" key="3">
    <source>
        <dbReference type="EMBL" id="QXN92502.1"/>
    </source>
</evidence>
<dbReference type="EMBL" id="CP078145">
    <property type="protein sequence ID" value="QXN92502.1"/>
    <property type="molecule type" value="Genomic_DNA"/>
</dbReference>
<evidence type="ECO:0000259" key="2">
    <source>
        <dbReference type="Pfam" id="PF00934"/>
    </source>
</evidence>
<accession>A0ABX8RU31</accession>
<gene>
    <name evidence="3" type="ORF">KV110_04955</name>
</gene>
<keyword evidence="4" id="KW-1185">Reference proteome</keyword>
<feature type="domain" description="PE" evidence="2">
    <location>
        <begin position="11"/>
        <end position="100"/>
    </location>
</feature>
<protein>
    <submittedName>
        <fullName evidence="3">PE family protein</fullName>
    </submittedName>
</protein>